<sequence>MRRAGKYRQRIALLAVATVKDGFGDAVQLWQTWLEEVPAEVVALSGKEFIASGADQAQLIARIDIPYLPGVTSDMRVEHDGQVYVITAVLPDASGRDHLTLMAALPKANG</sequence>
<dbReference type="InterPro" id="IPR038666">
    <property type="entry name" value="SSP1_head-tail_sf"/>
</dbReference>
<dbReference type="NCBIfam" id="TIGR01563">
    <property type="entry name" value="gp16_SPP1"/>
    <property type="match status" value="1"/>
</dbReference>
<reference evidence="1 2" key="2">
    <citation type="submission" date="2015-09" db="EMBL/GenBank/DDBJ databases">
        <title>Draft genome sequence of Xanthomonas oryzae pv. USA str. X11-5A.</title>
        <authorList>
            <person name="Knight B.M."/>
            <person name="Roberts D.P."/>
            <person name="Lin D."/>
            <person name="Hari K."/>
            <person name="Fletcher J."/>
            <person name="Melcher U."/>
            <person name="Blagden T."/>
            <person name="Winegar R.A."/>
        </authorList>
    </citation>
    <scope>NUCLEOTIDE SEQUENCE [LARGE SCALE GENOMIC DNA]</scope>
    <source>
        <strain evidence="1 2">X11-5A</strain>
    </source>
</reference>
<dbReference type="RefSeq" id="WP_019301706.1">
    <property type="nucleotide sequence ID" value="NZ_CP036251.1"/>
</dbReference>
<evidence type="ECO:0000313" key="2">
    <source>
        <dbReference type="Proteomes" id="UP000036790"/>
    </source>
</evidence>
<accession>A0AAP0ZLV2</accession>
<dbReference type="Gene3D" id="2.40.10.270">
    <property type="entry name" value="Bacteriophage SPP1 head-tail adaptor protein"/>
    <property type="match status" value="1"/>
</dbReference>
<dbReference type="EMBL" id="LHUJ01000198">
    <property type="protein sequence ID" value="KOR44280.1"/>
    <property type="molecule type" value="Genomic_DNA"/>
</dbReference>
<name>A0AAP0ZLV2_9XANT</name>
<evidence type="ECO:0000313" key="1">
    <source>
        <dbReference type="EMBL" id="KOR44280.1"/>
    </source>
</evidence>
<organism evidence="1 2">
    <name type="scientific">Xanthomonas oryzae</name>
    <dbReference type="NCBI Taxonomy" id="347"/>
    <lineage>
        <taxon>Bacteria</taxon>
        <taxon>Pseudomonadati</taxon>
        <taxon>Pseudomonadota</taxon>
        <taxon>Gammaproteobacteria</taxon>
        <taxon>Lysobacterales</taxon>
        <taxon>Lysobacteraceae</taxon>
        <taxon>Xanthomonas</taxon>
    </lineage>
</organism>
<dbReference type="Proteomes" id="UP000036790">
    <property type="component" value="Unassembled WGS sequence"/>
</dbReference>
<comment type="caution">
    <text evidence="1">The sequence shown here is derived from an EMBL/GenBank/DDBJ whole genome shotgun (WGS) entry which is preliminary data.</text>
</comment>
<dbReference type="Pfam" id="PF05521">
    <property type="entry name" value="Phage_HCP"/>
    <property type="match status" value="1"/>
</dbReference>
<dbReference type="InterPro" id="IPR008767">
    <property type="entry name" value="Phage_SPP1_head-tail_adaptor"/>
</dbReference>
<protein>
    <submittedName>
        <fullName evidence="1">Head-tail adaptor protein</fullName>
    </submittedName>
</protein>
<reference evidence="1 2" key="1">
    <citation type="submission" date="2015-07" db="EMBL/GenBank/DDBJ databases">
        <authorList>
            <consortium name="Consortium for Microbial Forensics and Genomics (microFORGE)"/>
            <person name="Knight B.M."/>
            <person name="Roberts D.P."/>
            <person name="Lin D."/>
            <person name="Hari K."/>
            <person name="Fletcher J."/>
            <person name="Melcher U."/>
            <person name="Blagden T."/>
            <person name="Winegar R.A."/>
        </authorList>
    </citation>
    <scope>NUCLEOTIDE SEQUENCE [LARGE SCALE GENOMIC DNA]</scope>
    <source>
        <strain evidence="1 2">X11-5A</strain>
    </source>
</reference>
<gene>
    <name evidence="1" type="ORF">ADT25_11025</name>
</gene>
<dbReference type="AlphaFoldDB" id="A0AAP0ZLV2"/>
<proteinExistence type="predicted"/>